<gene>
    <name evidence="2" type="ORF">BaOVIS_028070</name>
</gene>
<reference evidence="2" key="1">
    <citation type="submission" date="2019-12" db="EMBL/GenBank/DDBJ databases">
        <title>Genome sequence of Babesia ovis.</title>
        <authorList>
            <person name="Yamagishi J."/>
            <person name="Sevinc F."/>
            <person name="Xuan X."/>
        </authorList>
    </citation>
    <scope>NUCLEOTIDE SEQUENCE</scope>
    <source>
        <strain evidence="2">Selcuk</strain>
    </source>
</reference>
<dbReference type="Pfam" id="PF10607">
    <property type="entry name" value="CTLH"/>
    <property type="match status" value="1"/>
</dbReference>
<comment type="caution">
    <text evidence="2">The sequence shown here is derived from an EMBL/GenBank/DDBJ whole genome shotgun (WGS) entry which is preliminary data.</text>
</comment>
<accession>A0A9W5TCS0</accession>
<dbReference type="OrthoDB" id="2415936at2759"/>
<dbReference type="InterPro" id="IPR006595">
    <property type="entry name" value="CTLH_C"/>
</dbReference>
<dbReference type="PROSITE" id="PS50897">
    <property type="entry name" value="CTLH"/>
    <property type="match status" value="1"/>
</dbReference>
<dbReference type="AlphaFoldDB" id="A0A9W5TCS0"/>
<dbReference type="InterPro" id="IPR024964">
    <property type="entry name" value="CTLH/CRA"/>
</dbReference>
<organism evidence="2 3">
    <name type="scientific">Babesia ovis</name>
    <dbReference type="NCBI Taxonomy" id="5869"/>
    <lineage>
        <taxon>Eukaryota</taxon>
        <taxon>Sar</taxon>
        <taxon>Alveolata</taxon>
        <taxon>Apicomplexa</taxon>
        <taxon>Aconoidasida</taxon>
        <taxon>Piroplasmida</taxon>
        <taxon>Babesiidae</taxon>
        <taxon>Babesia</taxon>
    </lineage>
</organism>
<evidence type="ECO:0000313" key="3">
    <source>
        <dbReference type="Proteomes" id="UP001057455"/>
    </source>
</evidence>
<dbReference type="Proteomes" id="UP001057455">
    <property type="component" value="Unassembled WGS sequence"/>
</dbReference>
<feature type="domain" description="CTLH" evidence="1">
    <location>
        <begin position="85"/>
        <end position="142"/>
    </location>
</feature>
<keyword evidence="3" id="KW-1185">Reference proteome</keyword>
<dbReference type="SMART" id="SM00757">
    <property type="entry name" value="CRA"/>
    <property type="match status" value="1"/>
</dbReference>
<dbReference type="InterPro" id="IPR050618">
    <property type="entry name" value="Ubq-SigPath_Reg"/>
</dbReference>
<dbReference type="InterPro" id="IPR013144">
    <property type="entry name" value="CRA_dom"/>
</dbReference>
<proteinExistence type="predicted"/>
<evidence type="ECO:0000313" key="2">
    <source>
        <dbReference type="EMBL" id="GFE55403.1"/>
    </source>
</evidence>
<name>A0A9W5TCS0_BABOV</name>
<dbReference type="EMBL" id="BLIY01000020">
    <property type="protein sequence ID" value="GFE55403.1"/>
    <property type="molecule type" value="Genomic_DNA"/>
</dbReference>
<protein>
    <submittedName>
        <fullName evidence="2">Glucose-induced degradation 8 homolog isoform X2, putative</fullName>
    </submittedName>
</protein>
<sequence length="258" mass="29174">MPSPARYPAANEDDTQGLDPEVSIAHTARPKYSHESLVDDLTKIEVDEADLQKVVVNYLSTHMYKDSYANFIEESGYQGPNLAETISHRQCVKQAIIEGRTQDARTILDKIDPKILENNVRILFNLLANDVIDIIKSGNVTLAIEYAREKLAPCVKKETGLVEKLEDIMALLTFTDFSLPEVTEAIRNVQQLEETAILVDIAIMEHFEQDTHVILEALVKEALWLQKQLADEPDWGRINYQDIERAGISLINEDQADE</sequence>
<evidence type="ECO:0000259" key="1">
    <source>
        <dbReference type="PROSITE" id="PS50897"/>
    </source>
</evidence>
<dbReference type="PANTHER" id="PTHR12864">
    <property type="entry name" value="RAN BINDING PROTEIN 9-RELATED"/>
    <property type="match status" value="1"/>
</dbReference>